<name>A0A2N0HJB5_9SPHN</name>
<accession>A0A2N0HJB5</accession>
<dbReference type="RefSeq" id="WP_100866554.1">
    <property type="nucleotide sequence ID" value="NZ_PHUF01000003.1"/>
</dbReference>
<evidence type="ECO:0000259" key="3">
    <source>
        <dbReference type="Pfam" id="PF12849"/>
    </source>
</evidence>
<keyword evidence="5" id="KW-1185">Reference proteome</keyword>
<comment type="caution">
    <text evidence="4">The sequence shown here is derived from an EMBL/GenBank/DDBJ whole genome shotgun (WGS) entry which is preliminary data.</text>
</comment>
<dbReference type="EMBL" id="PHUF01000003">
    <property type="protein sequence ID" value="PKB19032.1"/>
    <property type="molecule type" value="Genomic_DNA"/>
</dbReference>
<sequence length="329" mass="35208">MKRYVIAVMAAVALVLPAAAAQAEPLAIRIWGTPALLGVAETWAEAYRQDHPEVRFEFAMRGSDSAIHGLVGGVADIALMGRENDVVDDNGFSRPKQYHATRIEVATGSVGTPGKSHAIALLVHQGNPLGEISLDQLARIIDCGGQTNPVRNWGDLGLGGAWQGAAIRVHTFDMASRTGIWLQDKVTQGDRRMCWDRIAEYGEAYRLDGTLATAVDRAAQGAAGDPQALLIANAAQAREGFKLLKVSAGTGAALAPDAATVGSRRYPLTRKVFAFVDRKPGRPLAPHLAGFLRYVLSRGGQALLERDGDYLPLDEATARAQLERLEVAQ</sequence>
<dbReference type="InterPro" id="IPR024370">
    <property type="entry name" value="PBP_domain"/>
</dbReference>
<dbReference type="InterPro" id="IPR050811">
    <property type="entry name" value="Phosphate_ABC_transporter"/>
</dbReference>
<evidence type="ECO:0000313" key="5">
    <source>
        <dbReference type="Proteomes" id="UP000232587"/>
    </source>
</evidence>
<dbReference type="PANTHER" id="PTHR30570:SF1">
    <property type="entry name" value="PHOSPHATE-BINDING PROTEIN PSTS"/>
    <property type="match status" value="1"/>
</dbReference>
<dbReference type="Pfam" id="PF12849">
    <property type="entry name" value="PBP_like_2"/>
    <property type="match status" value="1"/>
</dbReference>
<feature type="chain" id="PRO_5014754566" evidence="2">
    <location>
        <begin position="24"/>
        <end position="329"/>
    </location>
</feature>
<gene>
    <name evidence="4" type="ORF">B0I00_1259</name>
</gene>
<feature type="signal peptide" evidence="2">
    <location>
        <begin position="1"/>
        <end position="23"/>
    </location>
</feature>
<evidence type="ECO:0000256" key="2">
    <source>
        <dbReference type="SAM" id="SignalP"/>
    </source>
</evidence>
<dbReference type="AlphaFoldDB" id="A0A2N0HJB5"/>
<dbReference type="OrthoDB" id="7513138at2"/>
<proteinExistence type="predicted"/>
<keyword evidence="1 2" id="KW-0732">Signal</keyword>
<dbReference type="PANTHER" id="PTHR30570">
    <property type="entry name" value="PERIPLASMIC PHOSPHATE BINDING COMPONENT OF PHOSPHATE ABC TRANSPORTER"/>
    <property type="match status" value="1"/>
</dbReference>
<evidence type="ECO:0000256" key="1">
    <source>
        <dbReference type="ARBA" id="ARBA00022729"/>
    </source>
</evidence>
<organism evidence="4 5">
    <name type="scientific">Novosphingobium kunmingense</name>
    <dbReference type="NCBI Taxonomy" id="1211806"/>
    <lineage>
        <taxon>Bacteria</taxon>
        <taxon>Pseudomonadati</taxon>
        <taxon>Pseudomonadota</taxon>
        <taxon>Alphaproteobacteria</taxon>
        <taxon>Sphingomonadales</taxon>
        <taxon>Sphingomonadaceae</taxon>
        <taxon>Novosphingobium</taxon>
    </lineage>
</organism>
<evidence type="ECO:0000313" key="4">
    <source>
        <dbReference type="EMBL" id="PKB19032.1"/>
    </source>
</evidence>
<reference evidence="4 5" key="1">
    <citation type="submission" date="2017-11" db="EMBL/GenBank/DDBJ databases">
        <title>Genomic Encyclopedia of Type Strains, Phase III (KMG-III): the genomes of soil and plant-associated and newly described type strains.</title>
        <authorList>
            <person name="Whitman W."/>
        </authorList>
    </citation>
    <scope>NUCLEOTIDE SEQUENCE [LARGE SCALE GENOMIC DNA]</scope>
    <source>
        <strain evidence="4 5">CGMCC 1.12274</strain>
    </source>
</reference>
<dbReference type="Proteomes" id="UP000232587">
    <property type="component" value="Unassembled WGS sequence"/>
</dbReference>
<protein>
    <submittedName>
        <fullName evidence="4">Phosphate ABC transporter substrate-binding protein (PhoT family)</fullName>
    </submittedName>
</protein>
<dbReference type="SUPFAM" id="SSF53850">
    <property type="entry name" value="Periplasmic binding protein-like II"/>
    <property type="match status" value="1"/>
</dbReference>
<dbReference type="Gene3D" id="3.40.190.10">
    <property type="entry name" value="Periplasmic binding protein-like II"/>
    <property type="match status" value="2"/>
</dbReference>
<feature type="domain" description="PBP" evidence="3">
    <location>
        <begin position="20"/>
        <end position="297"/>
    </location>
</feature>